<dbReference type="Proteomes" id="UP000264006">
    <property type="component" value="Chromosome"/>
</dbReference>
<evidence type="ECO:0000313" key="1">
    <source>
        <dbReference type="EMBL" id="AXV08204.1"/>
    </source>
</evidence>
<protein>
    <submittedName>
        <fullName evidence="1">RecA-superfamily ATPases implicated in signal transduction</fullName>
    </submittedName>
</protein>
<dbReference type="KEGG" id="euz:DVS28_a3531"/>
<keyword evidence="2" id="KW-1185">Reference proteome</keyword>
<dbReference type="EMBL" id="CP031165">
    <property type="protein sequence ID" value="AXV08204.1"/>
    <property type="molecule type" value="Genomic_DNA"/>
</dbReference>
<sequence>MLNNPFEPGSGAVPPIWAGRDDELADITSRLVPRRRAGLFERGRTYLGDPGLGKSVLVNRIAGKVASALERVREVGLLGARVGMTVADQNPKEQTSRAHY</sequence>
<accession>A0A346Y157</accession>
<dbReference type="OrthoDB" id="2020141at2"/>
<proteinExistence type="predicted"/>
<dbReference type="RefSeq" id="WP_114592579.1">
    <property type="nucleotide sequence ID" value="NZ_CP031165.1"/>
</dbReference>
<reference evidence="1 2" key="1">
    <citation type="submission" date="2018-09" db="EMBL/GenBank/DDBJ databases">
        <title>Complete genome sequence of Euzebya sp. DY32-46 isolated from seawater of Pacific Ocean.</title>
        <authorList>
            <person name="Xu L."/>
            <person name="Wu Y.-H."/>
            <person name="Xu X.-W."/>
        </authorList>
    </citation>
    <scope>NUCLEOTIDE SEQUENCE [LARGE SCALE GENOMIC DNA]</scope>
    <source>
        <strain evidence="1 2">DY32-46</strain>
    </source>
</reference>
<dbReference type="AlphaFoldDB" id="A0A346Y157"/>
<name>A0A346Y157_9ACTN</name>
<evidence type="ECO:0000313" key="2">
    <source>
        <dbReference type="Proteomes" id="UP000264006"/>
    </source>
</evidence>
<gene>
    <name evidence="1" type="ORF">DVS28_a3531</name>
</gene>
<organism evidence="1 2">
    <name type="scientific">Euzebya pacifica</name>
    <dbReference type="NCBI Taxonomy" id="1608957"/>
    <lineage>
        <taxon>Bacteria</taxon>
        <taxon>Bacillati</taxon>
        <taxon>Actinomycetota</taxon>
        <taxon>Nitriliruptoria</taxon>
        <taxon>Euzebyales</taxon>
    </lineage>
</organism>